<comment type="caution">
    <text evidence="2">The sequence shown here is derived from an EMBL/GenBank/DDBJ whole genome shotgun (WGS) entry which is preliminary data.</text>
</comment>
<dbReference type="EMBL" id="JAAVJI010000002">
    <property type="protein sequence ID" value="NJO99977.1"/>
    <property type="molecule type" value="Genomic_DNA"/>
</dbReference>
<sequence>MKEILNNLLLKILMTGLTSLLFSMTALAEKKAENLTGTLRVGTQQENTCSGTVTGEGVSIYGIGCHNSGAQVVLQDFPSTSKILLTESDCTESLESQGWWVMLEATALKTSTPYLSIQAIVEKANRWKANPDDPYVAPYLKITGADIKTNTGKVGCSLLTLAVTSLEAKKNRLPLIFEPSQAARDGKYSSFGGCSNGAMARIYSIDRQKFRYQCIRFKDGDGNEYIADEENEKTFYGQNATAKCDANMAVTYMSFEDEGRSPEDSFILCRKFKNTKDNTYMKFSAQTYDQRVIGQKENDLICQSPVQMGPEYLISAPDSIITGINRRSSEKRLFCSTYSR</sequence>
<dbReference type="Proteomes" id="UP000746535">
    <property type="component" value="Unassembled WGS sequence"/>
</dbReference>
<name>A0ABX0YD31_9PSED</name>
<protein>
    <submittedName>
        <fullName evidence="2">Uncharacterized protein</fullName>
    </submittedName>
</protein>
<gene>
    <name evidence="2" type="ORF">HBH25_03770</name>
</gene>
<accession>A0ABX0YD31</accession>
<feature type="signal peptide" evidence="1">
    <location>
        <begin position="1"/>
        <end position="28"/>
    </location>
</feature>
<reference evidence="2 3" key="1">
    <citation type="submission" date="2020-03" db="EMBL/GenBank/DDBJ databases">
        <authorList>
            <person name="Wang L."/>
            <person name="He N."/>
            <person name="Li Y."/>
            <person name="Fang Y."/>
            <person name="Zhang F."/>
        </authorList>
    </citation>
    <scope>NUCLEOTIDE SEQUENCE [LARGE SCALE GENOMIC DNA]</scope>
    <source>
        <strain evidence="3">hsmgli-8</strain>
    </source>
</reference>
<proteinExistence type="predicted"/>
<keyword evidence="3" id="KW-1185">Reference proteome</keyword>
<evidence type="ECO:0000313" key="2">
    <source>
        <dbReference type="EMBL" id="NJO99977.1"/>
    </source>
</evidence>
<organism evidence="2 3">
    <name type="scientific">Pseudomonas quercus</name>
    <dbReference type="NCBI Taxonomy" id="2722792"/>
    <lineage>
        <taxon>Bacteria</taxon>
        <taxon>Pseudomonadati</taxon>
        <taxon>Pseudomonadota</taxon>
        <taxon>Gammaproteobacteria</taxon>
        <taxon>Pseudomonadales</taxon>
        <taxon>Pseudomonadaceae</taxon>
        <taxon>Pseudomonas</taxon>
    </lineage>
</organism>
<dbReference type="RefSeq" id="WP_168081695.1">
    <property type="nucleotide sequence ID" value="NZ_JAAVJI010000002.1"/>
</dbReference>
<keyword evidence="1" id="KW-0732">Signal</keyword>
<evidence type="ECO:0000313" key="3">
    <source>
        <dbReference type="Proteomes" id="UP000746535"/>
    </source>
</evidence>
<feature type="chain" id="PRO_5046167946" evidence="1">
    <location>
        <begin position="29"/>
        <end position="340"/>
    </location>
</feature>
<evidence type="ECO:0000256" key="1">
    <source>
        <dbReference type="SAM" id="SignalP"/>
    </source>
</evidence>